<keyword evidence="2" id="KW-1185">Reference proteome</keyword>
<name>A0A4Y2DPX6_ARAVE</name>
<organism evidence="1 2">
    <name type="scientific">Araneus ventricosus</name>
    <name type="common">Orbweaver spider</name>
    <name type="synonym">Epeira ventricosa</name>
    <dbReference type="NCBI Taxonomy" id="182803"/>
    <lineage>
        <taxon>Eukaryota</taxon>
        <taxon>Metazoa</taxon>
        <taxon>Ecdysozoa</taxon>
        <taxon>Arthropoda</taxon>
        <taxon>Chelicerata</taxon>
        <taxon>Arachnida</taxon>
        <taxon>Araneae</taxon>
        <taxon>Araneomorphae</taxon>
        <taxon>Entelegynae</taxon>
        <taxon>Araneoidea</taxon>
        <taxon>Araneidae</taxon>
        <taxon>Araneus</taxon>
    </lineage>
</organism>
<dbReference type="Proteomes" id="UP000499080">
    <property type="component" value="Unassembled WGS sequence"/>
</dbReference>
<reference evidence="1 2" key="1">
    <citation type="journal article" date="2019" name="Sci. Rep.">
        <title>Orb-weaving spider Araneus ventricosus genome elucidates the spidroin gene catalogue.</title>
        <authorList>
            <person name="Kono N."/>
            <person name="Nakamura H."/>
            <person name="Ohtoshi R."/>
            <person name="Moran D.A.P."/>
            <person name="Shinohara A."/>
            <person name="Yoshida Y."/>
            <person name="Fujiwara M."/>
            <person name="Mori M."/>
            <person name="Tomita M."/>
            <person name="Arakawa K."/>
        </authorList>
    </citation>
    <scope>NUCLEOTIDE SEQUENCE [LARGE SCALE GENOMIC DNA]</scope>
</reference>
<dbReference type="EMBL" id="BGPR01000413">
    <property type="protein sequence ID" value="GBM18893.1"/>
    <property type="molecule type" value="Genomic_DNA"/>
</dbReference>
<accession>A0A4Y2DPX6</accession>
<proteinExistence type="predicted"/>
<gene>
    <name evidence="1" type="ORF">AVEN_137267_1</name>
</gene>
<sequence>MNGDNVHGNRVGSLSGAKLGIHLYSIPFVPRLFFPYPFKSKNEASHSRRQQSALPPLFDPPISPPPTPRISDFLASSRGLVRAFDVLLPSHRGHNLVRSFDVLLPSHRGPKLEFPLPFRYANFHRFLKQAIHISSKMEFLEHGKEKAIVSFKNQ</sequence>
<protein>
    <submittedName>
        <fullName evidence="1">Uncharacterized protein</fullName>
    </submittedName>
</protein>
<evidence type="ECO:0000313" key="2">
    <source>
        <dbReference type="Proteomes" id="UP000499080"/>
    </source>
</evidence>
<comment type="caution">
    <text evidence="1">The sequence shown here is derived from an EMBL/GenBank/DDBJ whole genome shotgun (WGS) entry which is preliminary data.</text>
</comment>
<dbReference type="AlphaFoldDB" id="A0A4Y2DPX6"/>
<evidence type="ECO:0000313" key="1">
    <source>
        <dbReference type="EMBL" id="GBM18893.1"/>
    </source>
</evidence>